<dbReference type="Proteomes" id="UP000182412">
    <property type="component" value="Unassembled WGS sequence"/>
</dbReference>
<name>A0A1H0PNA6_SELRU</name>
<dbReference type="GO" id="GO:0016740">
    <property type="term" value="F:transferase activity"/>
    <property type="evidence" value="ECO:0007669"/>
    <property type="project" value="UniProtKB-KW"/>
</dbReference>
<accession>A0A1H0PNA6</accession>
<keyword evidence="1" id="KW-0808">Transferase</keyword>
<dbReference type="SUPFAM" id="SSF53756">
    <property type="entry name" value="UDP-Glycosyltransferase/glycogen phosphorylase"/>
    <property type="match status" value="1"/>
</dbReference>
<dbReference type="Pfam" id="PF13692">
    <property type="entry name" value="Glyco_trans_1_4"/>
    <property type="match status" value="1"/>
</dbReference>
<reference evidence="1 2" key="1">
    <citation type="submission" date="2016-10" db="EMBL/GenBank/DDBJ databases">
        <authorList>
            <person name="de Groot N.N."/>
        </authorList>
    </citation>
    <scope>NUCLEOTIDE SEQUENCE [LARGE SCALE GENOMIC DNA]</scope>
    <source>
        <strain evidence="1 2">S137</strain>
    </source>
</reference>
<protein>
    <submittedName>
        <fullName evidence="1">Glycosyl transferases group 1</fullName>
    </submittedName>
</protein>
<organism evidence="1 2">
    <name type="scientific">Selenomonas ruminantium</name>
    <dbReference type="NCBI Taxonomy" id="971"/>
    <lineage>
        <taxon>Bacteria</taxon>
        <taxon>Bacillati</taxon>
        <taxon>Bacillota</taxon>
        <taxon>Negativicutes</taxon>
        <taxon>Selenomonadales</taxon>
        <taxon>Selenomonadaceae</taxon>
        <taxon>Selenomonas</taxon>
    </lineage>
</organism>
<dbReference type="RefSeq" id="WP_074571618.1">
    <property type="nucleotide sequence ID" value="NZ_FNJQ01000005.1"/>
</dbReference>
<sequence>MKKGYYIFCGSQKDLEKGSLGVVKKMQRQVDVLNNYFETNFITITEPKNYHRGIIDKIMLRVPNVSFPRDYIQAISYMDSPDFIYIRGTIADKKFIEFLSMLRSNFPNCKIIIELFTYPYEKDTFDSWIMKPLMFKDRIYRKFYKKLIDRFTTYSLDKEIFGVPTINIMNGINAKDVEPIMPSRYDVNTLHLVFVGYMQKQHGLERLLYGLYNYYCKSTKKNVIFHMVGDGPELDKYEAIVDKLCLSDYVIVYGSKHGKELDDIYNQADLGVDALSLYKSGINWSSSLKSREYLAKGLPIVSGCRTDVFEKYKCDYHVDFANDASPIDVEKIISWYNDLSNQYVDKVEMTKAIHAYAVNHVDSSVVIKPVVDYIYS</sequence>
<dbReference type="Gene3D" id="3.40.50.2000">
    <property type="entry name" value="Glycogen Phosphorylase B"/>
    <property type="match status" value="1"/>
</dbReference>
<evidence type="ECO:0000313" key="1">
    <source>
        <dbReference type="EMBL" id="SDP06597.1"/>
    </source>
</evidence>
<dbReference type="OrthoDB" id="6385861at2"/>
<dbReference type="EMBL" id="FNJQ01000005">
    <property type="protein sequence ID" value="SDP06597.1"/>
    <property type="molecule type" value="Genomic_DNA"/>
</dbReference>
<evidence type="ECO:0000313" key="2">
    <source>
        <dbReference type="Proteomes" id="UP000182412"/>
    </source>
</evidence>
<proteinExistence type="predicted"/>
<dbReference type="AlphaFoldDB" id="A0A1H0PNA6"/>
<gene>
    <name evidence="1" type="ORF">SAMN05216366_105117</name>
</gene>